<feature type="chain" id="PRO_5015156561" evidence="1">
    <location>
        <begin position="21"/>
        <end position="214"/>
    </location>
</feature>
<dbReference type="OrthoDB" id="5734556at2"/>
<reference evidence="3 4" key="1">
    <citation type="submission" date="2018-03" db="EMBL/GenBank/DDBJ databases">
        <title>Genomic Encyclopedia of Type Strains, Phase III (KMG-III): the genomes of soil and plant-associated and newly described type strains.</title>
        <authorList>
            <person name="Whitman W."/>
        </authorList>
    </citation>
    <scope>NUCLEOTIDE SEQUENCE [LARGE SCALE GENOMIC DNA]</scope>
    <source>
        <strain evidence="3 4">CGMCC 1.12700</strain>
    </source>
</reference>
<sequence>MYRSLLCLLLLFGPVSGALAQSGWKFLTEKQGIKVYSQPVTGSKVKALRVECELNTTASALVTLLLDVPAAEDWVSHTKSCVLLKQVSPAELYYYSEVNLPWPLENRDFVAHVKVSQDKESGTVTVHAPAIPGWVADKKGIVRVNHSIGLWTIRILDKNRVSVSYSLQVDPGGMIPAWAVNALSSQGPIDSFIKMKEMLKRPVYQNARLGFITD</sequence>
<dbReference type="PANTHER" id="PTHR19308">
    <property type="entry name" value="PHOSPHATIDYLCHOLINE TRANSFER PROTEIN"/>
    <property type="match status" value="1"/>
</dbReference>
<dbReference type="InterPro" id="IPR002913">
    <property type="entry name" value="START_lipid-bd_dom"/>
</dbReference>
<evidence type="ECO:0000313" key="4">
    <source>
        <dbReference type="Proteomes" id="UP000240572"/>
    </source>
</evidence>
<evidence type="ECO:0000259" key="2">
    <source>
        <dbReference type="PROSITE" id="PS50848"/>
    </source>
</evidence>
<dbReference type="EMBL" id="PYGD01000005">
    <property type="protein sequence ID" value="PSK91505.1"/>
    <property type="molecule type" value="Genomic_DNA"/>
</dbReference>
<dbReference type="GO" id="GO:0008289">
    <property type="term" value="F:lipid binding"/>
    <property type="evidence" value="ECO:0007669"/>
    <property type="project" value="InterPro"/>
</dbReference>
<dbReference type="InterPro" id="IPR023393">
    <property type="entry name" value="START-like_dom_sf"/>
</dbReference>
<organism evidence="3 4">
    <name type="scientific">Taibaiella chishuiensis</name>
    <dbReference type="NCBI Taxonomy" id="1434707"/>
    <lineage>
        <taxon>Bacteria</taxon>
        <taxon>Pseudomonadati</taxon>
        <taxon>Bacteroidota</taxon>
        <taxon>Chitinophagia</taxon>
        <taxon>Chitinophagales</taxon>
        <taxon>Chitinophagaceae</taxon>
        <taxon>Taibaiella</taxon>
    </lineage>
</organism>
<feature type="signal peptide" evidence="1">
    <location>
        <begin position="1"/>
        <end position="20"/>
    </location>
</feature>
<dbReference type="InterPro" id="IPR051213">
    <property type="entry name" value="START_lipid_transfer"/>
</dbReference>
<dbReference type="SUPFAM" id="SSF55961">
    <property type="entry name" value="Bet v1-like"/>
    <property type="match status" value="1"/>
</dbReference>
<evidence type="ECO:0000313" key="3">
    <source>
        <dbReference type="EMBL" id="PSK91505.1"/>
    </source>
</evidence>
<proteinExistence type="predicted"/>
<keyword evidence="4" id="KW-1185">Reference proteome</keyword>
<gene>
    <name evidence="3" type="ORF">B0I18_10588</name>
</gene>
<dbReference type="InterPro" id="IPR028347">
    <property type="entry name" value="START_dom_prot"/>
</dbReference>
<evidence type="ECO:0000256" key="1">
    <source>
        <dbReference type="SAM" id="SignalP"/>
    </source>
</evidence>
<dbReference type="Proteomes" id="UP000240572">
    <property type="component" value="Unassembled WGS sequence"/>
</dbReference>
<feature type="domain" description="START" evidence="2">
    <location>
        <begin position="21"/>
        <end position="204"/>
    </location>
</feature>
<keyword evidence="1" id="KW-0732">Signal</keyword>
<name>A0A2P8D2R0_9BACT</name>
<dbReference type="PIRSF" id="PIRSF039033">
    <property type="entry name" value="START_dom"/>
    <property type="match status" value="1"/>
</dbReference>
<comment type="caution">
    <text evidence="3">The sequence shown here is derived from an EMBL/GenBank/DDBJ whole genome shotgun (WGS) entry which is preliminary data.</text>
</comment>
<dbReference type="GO" id="GO:0005737">
    <property type="term" value="C:cytoplasm"/>
    <property type="evidence" value="ECO:0007669"/>
    <property type="project" value="UniProtKB-ARBA"/>
</dbReference>
<dbReference type="RefSeq" id="WP_106523404.1">
    <property type="nucleotide sequence ID" value="NZ_PYGD01000005.1"/>
</dbReference>
<dbReference type="Pfam" id="PF01852">
    <property type="entry name" value="START"/>
    <property type="match status" value="1"/>
</dbReference>
<dbReference type="Gene3D" id="3.30.530.20">
    <property type="match status" value="1"/>
</dbReference>
<dbReference type="PANTHER" id="PTHR19308:SF14">
    <property type="entry name" value="START DOMAIN-CONTAINING PROTEIN"/>
    <property type="match status" value="1"/>
</dbReference>
<protein>
    <submittedName>
        <fullName evidence="3">START domain-containing protein</fullName>
    </submittedName>
</protein>
<accession>A0A2P8D2R0</accession>
<dbReference type="AlphaFoldDB" id="A0A2P8D2R0"/>
<dbReference type="SMART" id="SM00234">
    <property type="entry name" value="START"/>
    <property type="match status" value="1"/>
</dbReference>
<dbReference type="PROSITE" id="PS50848">
    <property type="entry name" value="START"/>
    <property type="match status" value="1"/>
</dbReference>